<feature type="domain" description="Leucine-rich repeat-containing N-terminal plant-type" evidence="9">
    <location>
        <begin position="276"/>
        <end position="315"/>
    </location>
</feature>
<feature type="chain" id="PRO_5002350735" description="Leucine-rich repeat-containing N-terminal plant-type domain-containing protein" evidence="8">
    <location>
        <begin position="20"/>
        <end position="751"/>
    </location>
</feature>
<dbReference type="Proteomes" id="UP000032180">
    <property type="component" value="Chromosome 11"/>
</dbReference>
<dbReference type="SUPFAM" id="SSF52058">
    <property type="entry name" value="L domain-like"/>
    <property type="match status" value="2"/>
</dbReference>
<evidence type="ECO:0000256" key="8">
    <source>
        <dbReference type="SAM" id="SignalP"/>
    </source>
</evidence>
<reference evidence="11" key="2">
    <citation type="submission" date="2013-12" db="EMBL/GenBank/DDBJ databases">
        <authorList>
            <person name="Yu Y."/>
            <person name="Lee S."/>
            <person name="de Baynast K."/>
            <person name="Wissotski M."/>
            <person name="Liu L."/>
            <person name="Talag J."/>
            <person name="Goicoechea J."/>
            <person name="Angelova A."/>
            <person name="Jetty R."/>
            <person name="Kudrna D."/>
            <person name="Golser W."/>
            <person name="Rivera L."/>
            <person name="Zhang J."/>
            <person name="Wing R."/>
        </authorList>
    </citation>
    <scope>NUCLEOTIDE SEQUENCE</scope>
</reference>
<evidence type="ECO:0000256" key="5">
    <source>
        <dbReference type="ARBA" id="ARBA00022737"/>
    </source>
</evidence>
<dbReference type="FunFam" id="3.80.10.10:FF:000129">
    <property type="entry name" value="Leucine-rich repeat receptor-like kinase"/>
    <property type="match status" value="1"/>
</dbReference>
<feature type="signal peptide" evidence="8">
    <location>
        <begin position="1"/>
        <end position="19"/>
    </location>
</feature>
<evidence type="ECO:0000313" key="11">
    <source>
        <dbReference type="Proteomes" id="UP000032180"/>
    </source>
</evidence>
<organism evidence="10 11">
    <name type="scientific">Leersia perrieri</name>
    <dbReference type="NCBI Taxonomy" id="77586"/>
    <lineage>
        <taxon>Eukaryota</taxon>
        <taxon>Viridiplantae</taxon>
        <taxon>Streptophyta</taxon>
        <taxon>Embryophyta</taxon>
        <taxon>Tracheophyta</taxon>
        <taxon>Spermatophyta</taxon>
        <taxon>Magnoliopsida</taxon>
        <taxon>Liliopsida</taxon>
        <taxon>Poales</taxon>
        <taxon>Poaceae</taxon>
        <taxon>BOP clade</taxon>
        <taxon>Oryzoideae</taxon>
        <taxon>Oryzeae</taxon>
        <taxon>Oryzinae</taxon>
        <taxon>Leersia</taxon>
    </lineage>
</organism>
<reference evidence="10 11" key="1">
    <citation type="submission" date="2012-08" db="EMBL/GenBank/DDBJ databases">
        <title>Oryza genome evolution.</title>
        <authorList>
            <person name="Wing R.A."/>
        </authorList>
    </citation>
    <scope>NUCLEOTIDE SEQUENCE</scope>
</reference>
<dbReference type="eggNOG" id="KOG0619">
    <property type="taxonomic scope" value="Eukaryota"/>
</dbReference>
<keyword evidence="2" id="KW-0433">Leucine-rich repeat</keyword>
<feature type="domain" description="Leucine-rich repeat-containing N-terminal plant-type" evidence="9">
    <location>
        <begin position="632"/>
        <end position="671"/>
    </location>
</feature>
<dbReference type="FunFam" id="3.80.10.10:FF:000024">
    <property type="entry name" value="Somatic embryogenesis receptor kinase 1"/>
    <property type="match status" value="2"/>
</dbReference>
<keyword evidence="7" id="KW-0472">Membrane</keyword>
<dbReference type="Gene3D" id="3.80.10.10">
    <property type="entry name" value="Ribonuclease Inhibitor"/>
    <property type="match status" value="4"/>
</dbReference>
<evidence type="ECO:0000259" key="9">
    <source>
        <dbReference type="Pfam" id="PF08263"/>
    </source>
</evidence>
<evidence type="ECO:0000313" key="10">
    <source>
        <dbReference type="EnsemblPlants" id="LPERR11G11680.1"/>
    </source>
</evidence>
<evidence type="ECO:0000256" key="4">
    <source>
        <dbReference type="ARBA" id="ARBA00022729"/>
    </source>
</evidence>
<dbReference type="SMART" id="SM00365">
    <property type="entry name" value="LRR_SD22"/>
    <property type="match status" value="6"/>
</dbReference>
<evidence type="ECO:0000256" key="6">
    <source>
        <dbReference type="ARBA" id="ARBA00022989"/>
    </source>
</evidence>
<dbReference type="InterPro" id="IPR001611">
    <property type="entry name" value="Leu-rich_rpt"/>
</dbReference>
<accession>A0A0D9XSE4</accession>
<name>A0A0D9XSE4_9ORYZ</name>
<keyword evidence="3" id="KW-0812">Transmembrane</keyword>
<protein>
    <recommendedName>
        <fullName evidence="9">Leucine-rich repeat-containing N-terminal plant-type domain-containing protein</fullName>
    </recommendedName>
</protein>
<proteinExistence type="predicted"/>
<evidence type="ECO:0000256" key="3">
    <source>
        <dbReference type="ARBA" id="ARBA00022692"/>
    </source>
</evidence>
<feature type="domain" description="Leucine-rich repeat-containing N-terminal plant-type" evidence="9">
    <location>
        <begin position="443"/>
        <end position="482"/>
    </location>
</feature>
<dbReference type="GO" id="GO:0016020">
    <property type="term" value="C:membrane"/>
    <property type="evidence" value="ECO:0007669"/>
    <property type="project" value="UniProtKB-SubCell"/>
</dbReference>
<dbReference type="PANTHER" id="PTHR47988">
    <property type="entry name" value="SOMATIC EMBRYOGENESIS RECEPTOR KINASE 1"/>
    <property type="match status" value="1"/>
</dbReference>
<dbReference type="InterPro" id="IPR032675">
    <property type="entry name" value="LRR_dom_sf"/>
</dbReference>
<dbReference type="InterPro" id="IPR003591">
    <property type="entry name" value="Leu-rich_rpt_typical-subtyp"/>
</dbReference>
<evidence type="ECO:0000256" key="2">
    <source>
        <dbReference type="ARBA" id="ARBA00022614"/>
    </source>
</evidence>
<keyword evidence="4 8" id="KW-0732">Signal</keyword>
<feature type="domain" description="Leucine-rich repeat-containing N-terminal plant-type" evidence="9">
    <location>
        <begin position="25"/>
        <end position="64"/>
    </location>
</feature>
<keyword evidence="6" id="KW-1133">Transmembrane helix</keyword>
<feature type="domain" description="Leucine-rich repeat-containing N-terminal plant-type" evidence="9">
    <location>
        <begin position="73"/>
        <end position="107"/>
    </location>
</feature>
<keyword evidence="5" id="KW-0677">Repeat</keyword>
<dbReference type="HOGENOM" id="CLU_014682_1_0_1"/>
<dbReference type="EnsemblPlants" id="LPERR11G11680.1">
    <property type="protein sequence ID" value="LPERR11G11680.1"/>
    <property type="gene ID" value="LPERR11G11680"/>
</dbReference>
<comment type="subcellular location">
    <subcellularLocation>
        <location evidence="1">Membrane</location>
        <topology evidence="1">Single-pass membrane protein</topology>
    </subcellularLocation>
</comment>
<dbReference type="SMART" id="SM00369">
    <property type="entry name" value="LRR_TYP"/>
    <property type="match status" value="6"/>
</dbReference>
<dbReference type="InterPro" id="IPR013210">
    <property type="entry name" value="LRR_N_plant-typ"/>
</dbReference>
<dbReference type="Pfam" id="PF13855">
    <property type="entry name" value="LRR_8"/>
    <property type="match status" value="1"/>
</dbReference>
<dbReference type="Pfam" id="PF00560">
    <property type="entry name" value="LRR_1"/>
    <property type="match status" value="6"/>
</dbReference>
<evidence type="ECO:0000256" key="7">
    <source>
        <dbReference type="ARBA" id="ARBA00023136"/>
    </source>
</evidence>
<evidence type="ECO:0000256" key="1">
    <source>
        <dbReference type="ARBA" id="ARBA00004167"/>
    </source>
</evidence>
<dbReference type="AlphaFoldDB" id="A0A0D9XSE4"/>
<keyword evidence="11" id="KW-1185">Reference proteome</keyword>
<sequence>MGAQFAEVISAGFLALALATFVSCNTEGDILYKQRVAWEDPENVLQSWDPTVHNPCTWLHVTCNYDNSVIRDILYKQREAWEDPQNMLQTWDPTLHNPCLWMHVMCNNDNSVIRVDLGDADISGPLIPQLEGLKNLQYFELYGNRLNGSIPATMGKLKHLEVIWEQPERDNTPIIGHLKSLEYLELHNNALSGSIPASIGNIKTLKYLRLNGNGLTGTVPLEIISLLISNLAELNIADNNLDGTARKSGRRAMAAPSAAAVLFSSLLAFATLVSCNTEGDILYAQRQAWKDPNNVLQSWDSTLANPCSWSHVTCDSNNSVVRLDLGLAGLSGPLIPELGGLNYLQYLRLPANNLSGDIPQSLGNLTNLVRLELQKNALSGTIPASLGNIKALELLRLNDNLLTGTVPLEVLSLTYSTMGAHSEAAAAALFTGFLAFAMLVSCNTEGDILYKQRQELKDINNVLQSWDPTLVNPCTWFHVTCNNDNSVIRVDLGSAGLSGSLIPELGGLRNLQYLRLHDNNLTGTIPKSLGNLKNLVRLELQMNSLSGTIPASLGGIKTLEFLRLNGNSLTGTVPTELLYLVLAGNLTEINVAGNNLKGTVRSNGFRAMGVHSAAAAAVVFTVLALSTLVSCNTEGDILYAQRQAWKDPENVLESWDPTLVNPCTWFHVTCNLNNSVVRVDLGSAGLSGSLIPQLGGLSNLQYLWLQKNNLTGTIQESLGNLKNLVILELQNNSLSGTIPASLGGIKTLKFL</sequence>
<dbReference type="STRING" id="77586.A0A0D9XSE4"/>
<dbReference type="Pfam" id="PF08263">
    <property type="entry name" value="LRRNT_2"/>
    <property type="match status" value="5"/>
</dbReference>
<dbReference type="Gramene" id="LPERR11G11680.1">
    <property type="protein sequence ID" value="LPERR11G11680.1"/>
    <property type="gene ID" value="LPERR11G11680"/>
</dbReference>
<reference evidence="10" key="3">
    <citation type="submission" date="2015-04" db="UniProtKB">
        <authorList>
            <consortium name="EnsemblPlants"/>
        </authorList>
    </citation>
    <scope>IDENTIFICATION</scope>
</reference>